<dbReference type="SUPFAM" id="SSF53335">
    <property type="entry name" value="S-adenosyl-L-methionine-dependent methyltransferases"/>
    <property type="match status" value="1"/>
</dbReference>
<keyword evidence="2" id="KW-0808">Transferase</keyword>
<keyword evidence="3" id="KW-1185">Reference proteome</keyword>
<reference evidence="3" key="1">
    <citation type="journal article" date="2019" name="Int. J. Syst. Evol. Microbiol.">
        <title>The Global Catalogue of Microorganisms (GCM) 10K type strain sequencing project: providing services to taxonomists for standard genome sequencing and annotation.</title>
        <authorList>
            <consortium name="The Broad Institute Genomics Platform"/>
            <consortium name="The Broad Institute Genome Sequencing Center for Infectious Disease"/>
            <person name="Wu L."/>
            <person name="Ma J."/>
        </authorList>
    </citation>
    <scope>NUCLEOTIDE SEQUENCE [LARGE SCALE GENOMIC DNA]</scope>
    <source>
        <strain evidence="3">JCM 31486</strain>
    </source>
</reference>
<accession>A0ABW3MD57</accession>
<organism evidence="2 3">
    <name type="scientific">Kibdelosporangium lantanae</name>
    <dbReference type="NCBI Taxonomy" id="1497396"/>
    <lineage>
        <taxon>Bacteria</taxon>
        <taxon>Bacillati</taxon>
        <taxon>Actinomycetota</taxon>
        <taxon>Actinomycetes</taxon>
        <taxon>Pseudonocardiales</taxon>
        <taxon>Pseudonocardiaceae</taxon>
        <taxon>Kibdelosporangium</taxon>
    </lineage>
</organism>
<evidence type="ECO:0000313" key="3">
    <source>
        <dbReference type="Proteomes" id="UP001597045"/>
    </source>
</evidence>
<sequence length="278" mass="31438">MTTPAWKARAKSVRNKAEDAISRVTHMPPRRIRGDISPLWLDYHKTGQDQVDFLRELCGLQHDSHVLDIGCGVGRLAVPLTTALSKRGRYDGFDVMPYMIDWCDRNIAAYHENFRFTHADVQTTIGHDSGIDAADYVFPYEDNTFDLAYAGSLFTHLTTDGATNYLNQVTRVLKPGGVFVATWNMFNSDTEALVPGRSLRQVWPYEHGEYRLKDEVHPESNVAFDEVWLRPQYAKAGLRILEPVRPDATYSPLRVPKMVQAANLWYAVTIIATAPAHS</sequence>
<dbReference type="PANTHER" id="PTHR42912">
    <property type="entry name" value="METHYLTRANSFERASE"/>
    <property type="match status" value="1"/>
</dbReference>
<dbReference type="InterPro" id="IPR041698">
    <property type="entry name" value="Methyltransf_25"/>
</dbReference>
<protein>
    <submittedName>
        <fullName evidence="2">Class I SAM-dependent methyltransferase</fullName>
        <ecNumber evidence="2">2.1.-.-</ecNumber>
    </submittedName>
</protein>
<dbReference type="EC" id="2.1.-.-" evidence="2"/>
<name>A0ABW3MD57_9PSEU</name>
<dbReference type="InterPro" id="IPR029063">
    <property type="entry name" value="SAM-dependent_MTases_sf"/>
</dbReference>
<evidence type="ECO:0000259" key="1">
    <source>
        <dbReference type="Pfam" id="PF13649"/>
    </source>
</evidence>
<gene>
    <name evidence="2" type="ORF">ACFQ1S_25120</name>
</gene>
<dbReference type="EMBL" id="JBHTIS010001675">
    <property type="protein sequence ID" value="MFD1048578.1"/>
    <property type="molecule type" value="Genomic_DNA"/>
</dbReference>
<dbReference type="Pfam" id="PF13649">
    <property type="entry name" value="Methyltransf_25"/>
    <property type="match status" value="1"/>
</dbReference>
<keyword evidence="2" id="KW-0489">Methyltransferase</keyword>
<evidence type="ECO:0000313" key="2">
    <source>
        <dbReference type="EMBL" id="MFD1048578.1"/>
    </source>
</evidence>
<comment type="caution">
    <text evidence="2">The sequence shown here is derived from an EMBL/GenBank/DDBJ whole genome shotgun (WGS) entry which is preliminary data.</text>
</comment>
<feature type="domain" description="Methyltransferase" evidence="1">
    <location>
        <begin position="66"/>
        <end position="177"/>
    </location>
</feature>
<dbReference type="GO" id="GO:0008168">
    <property type="term" value="F:methyltransferase activity"/>
    <property type="evidence" value="ECO:0007669"/>
    <property type="project" value="UniProtKB-KW"/>
</dbReference>
<dbReference type="PANTHER" id="PTHR42912:SF98">
    <property type="entry name" value="UNCHARACTERISED METHYLTRANSFERASE RV1498C"/>
    <property type="match status" value="1"/>
</dbReference>
<proteinExistence type="predicted"/>
<dbReference type="CDD" id="cd02440">
    <property type="entry name" value="AdoMet_MTases"/>
    <property type="match status" value="1"/>
</dbReference>
<dbReference type="GO" id="GO:0032259">
    <property type="term" value="P:methylation"/>
    <property type="evidence" value="ECO:0007669"/>
    <property type="project" value="UniProtKB-KW"/>
</dbReference>
<dbReference type="Proteomes" id="UP001597045">
    <property type="component" value="Unassembled WGS sequence"/>
</dbReference>
<dbReference type="Gene3D" id="3.40.50.150">
    <property type="entry name" value="Vaccinia Virus protein VP39"/>
    <property type="match status" value="1"/>
</dbReference>
<dbReference type="InterPro" id="IPR050508">
    <property type="entry name" value="Methyltransf_Superfamily"/>
</dbReference>